<dbReference type="PANTHER" id="PTHR37542:SF1">
    <property type="entry name" value="PRION-INHIBITION AND PROPAGATION HELO DOMAIN-CONTAINING PROTEIN"/>
    <property type="match status" value="1"/>
</dbReference>
<feature type="domain" description="Prion-inhibition and propagation HeLo" evidence="3">
    <location>
        <begin position="5"/>
        <end position="175"/>
    </location>
</feature>
<evidence type="ECO:0000313" key="5">
    <source>
        <dbReference type="Proteomes" id="UP000283569"/>
    </source>
</evidence>
<evidence type="ECO:0000256" key="1">
    <source>
        <dbReference type="SAM" id="MobiDB-lite"/>
    </source>
</evidence>
<evidence type="ECO:0000259" key="3">
    <source>
        <dbReference type="Pfam" id="PF14479"/>
    </source>
</evidence>
<dbReference type="Gene3D" id="1.20.120.1020">
    <property type="entry name" value="Prion-inhibition and propagation, HeLo domain"/>
    <property type="match status" value="1"/>
</dbReference>
<protein>
    <recommendedName>
        <fullName evidence="3">Prion-inhibition and propagation HeLo domain-containing protein</fullName>
    </recommendedName>
</protein>
<feature type="transmembrane region" description="Helical" evidence="2">
    <location>
        <begin position="867"/>
        <end position="885"/>
    </location>
</feature>
<dbReference type="AlphaFoldDB" id="A0A420TS28"/>
<proteinExistence type="predicted"/>
<feature type="transmembrane region" description="Helical" evidence="2">
    <location>
        <begin position="840"/>
        <end position="861"/>
    </location>
</feature>
<feature type="compositionally biased region" description="Basic and acidic residues" evidence="1">
    <location>
        <begin position="505"/>
        <end position="518"/>
    </location>
</feature>
<dbReference type="InterPro" id="IPR011009">
    <property type="entry name" value="Kinase-like_dom_sf"/>
</dbReference>
<dbReference type="PANTHER" id="PTHR37542">
    <property type="entry name" value="HELO DOMAIN-CONTAINING PROTEIN-RELATED"/>
    <property type="match status" value="1"/>
</dbReference>
<dbReference type="InterPro" id="IPR029498">
    <property type="entry name" value="HeLo_dom"/>
</dbReference>
<dbReference type="Proteomes" id="UP000283569">
    <property type="component" value="Unassembled WGS sequence"/>
</dbReference>
<feature type="transmembrane region" description="Helical" evidence="2">
    <location>
        <begin position="738"/>
        <end position="758"/>
    </location>
</feature>
<keyword evidence="2" id="KW-0472">Membrane</keyword>
<feature type="transmembrane region" description="Helical" evidence="2">
    <location>
        <begin position="897"/>
        <end position="918"/>
    </location>
</feature>
<reference evidence="4 5" key="1">
    <citation type="journal article" date="2018" name="Sci. Rep.">
        <title>Characterisation of pathogen-specific regions and novel effector candidates in Fusarium oxysporum f. sp. cepae.</title>
        <authorList>
            <person name="Armitage A.D."/>
            <person name="Taylor A."/>
            <person name="Sobczyk M.K."/>
            <person name="Baxter L."/>
            <person name="Greenfield B.P."/>
            <person name="Bates H.J."/>
            <person name="Wilson F."/>
            <person name="Jackson A.C."/>
            <person name="Ott S."/>
            <person name="Harrison R.J."/>
            <person name="Clarkson J.P."/>
        </authorList>
    </citation>
    <scope>NUCLEOTIDE SEQUENCE [LARGE SCALE GENOMIC DNA]</scope>
    <source>
        <strain evidence="4 5">Fp_A8</strain>
    </source>
</reference>
<dbReference type="Gene3D" id="1.10.510.10">
    <property type="entry name" value="Transferase(Phosphotransferase) domain 1"/>
    <property type="match status" value="1"/>
</dbReference>
<dbReference type="EMBL" id="MRDB01000010">
    <property type="protein sequence ID" value="RKL44340.1"/>
    <property type="molecule type" value="Genomic_DNA"/>
</dbReference>
<feature type="transmembrane region" description="Helical" evidence="2">
    <location>
        <begin position="765"/>
        <end position="784"/>
    </location>
</feature>
<gene>
    <name evidence="4" type="ORF">BFJ72_g4073</name>
</gene>
<evidence type="ECO:0000256" key="2">
    <source>
        <dbReference type="SAM" id="Phobius"/>
    </source>
</evidence>
<sequence>MEVAGLTIGVVPLAIELFKQSISAYKIFIEAKELEKTATHLGTRLAIEERRLAQWGQGTGLSSEAKSESGLEPDDSNLDRRLLENEALCQVVVRTLTCVRDVFDDTDCLSDKYGVKLSSSEKADSEANSSSKSTRSYISKIGRFKWAIMDKEKFNDLLQQLKYYNDSLYSLLPREIGFTITRDVLAVLVASASKDCLEVYRSLGTSRESLVSSGSMDQYKRISSAASVALQISGQSPKVDEVLVIPRHEIQPDWQGSRLGTWDQRRVFLETNQTIRSDAQGSKHRNTRLLASLLSQARMSQDFSTPRCLGIAFMDTESPTMIHELPDDVDPVAEPVTLHEMMSNGNSRIPTLDDRFQLAQAICRAIFQMHSAGWMHKDISSKNILFFKDKDAGGAYRVDRPYLKGFRFSRKTNFVENNEKETGKAAGMGSDWETDDSADGMAVAPPKRDRSPLGSDSRSKGGESRRSQPLRRTTKSNQGFFTAVQGAFTPSLWNGLSGGSGKRSYYSDRRSNANDSRRSGPLRRKARPSTHSQESYVVLRGEHENTDLLREAIYQHPAYVFHKLISEAPPDDNYELGEYARHNKRDSYYKQRHEYYSLGLLLLEIGLWRPVESMGLLSQPVASMGMREVAWLAYNFGFWEDRDLNGRLMTATKSIRAARGRLFDTMVPDVPITWSEELESYISQLRRVLDEEQIEGMSLSAWNAASAQGKESFWSLWDEVYPHVLLRNDAIELTKRSVGLAMGLIISSRFIYAIRLLIHEGQGPMPFWMQTFYVAHELTFVYLFAEAAPSYDYHWFFVSTSFSLAVWAFLEIFCMWYTIQSPKDRIATFSPLFGKHPTTSSILTYTFFLQLAMVALVWILIEFLGAGSFMLTGALTNVLLIIGPIHEYLSRGSRNGLSIGFCLTNVACVIWTFAPFSLGAVVLPEIFDQTIMYVAGFILLAYSVWLTIVVASYPPKTATKG</sequence>
<feature type="region of interest" description="Disordered" evidence="1">
    <location>
        <begin position="492"/>
        <end position="534"/>
    </location>
</feature>
<dbReference type="Pfam" id="PF14479">
    <property type="entry name" value="HeLo"/>
    <property type="match status" value="1"/>
</dbReference>
<organism evidence="4 5">
    <name type="scientific">Gibberella intermedia</name>
    <name type="common">Bulb rot disease fungus</name>
    <name type="synonym">Fusarium proliferatum</name>
    <dbReference type="NCBI Taxonomy" id="948311"/>
    <lineage>
        <taxon>Eukaryota</taxon>
        <taxon>Fungi</taxon>
        <taxon>Dikarya</taxon>
        <taxon>Ascomycota</taxon>
        <taxon>Pezizomycotina</taxon>
        <taxon>Sordariomycetes</taxon>
        <taxon>Hypocreomycetidae</taxon>
        <taxon>Hypocreales</taxon>
        <taxon>Nectriaceae</taxon>
        <taxon>Fusarium</taxon>
        <taxon>Fusarium fujikuroi species complex</taxon>
    </lineage>
</organism>
<keyword evidence="2" id="KW-0812">Transmembrane</keyword>
<dbReference type="SUPFAM" id="SSF56112">
    <property type="entry name" value="Protein kinase-like (PK-like)"/>
    <property type="match status" value="1"/>
</dbReference>
<name>A0A420TS28_GIBIN</name>
<accession>A0A420TS28</accession>
<dbReference type="InterPro" id="IPR038305">
    <property type="entry name" value="HeLo_sf"/>
</dbReference>
<comment type="caution">
    <text evidence="4">The sequence shown here is derived from an EMBL/GenBank/DDBJ whole genome shotgun (WGS) entry which is preliminary data.</text>
</comment>
<feature type="region of interest" description="Disordered" evidence="1">
    <location>
        <begin position="418"/>
        <end position="478"/>
    </location>
</feature>
<evidence type="ECO:0000313" key="4">
    <source>
        <dbReference type="EMBL" id="RKL44340.1"/>
    </source>
</evidence>
<keyword evidence="2" id="KW-1133">Transmembrane helix</keyword>
<feature type="compositionally biased region" description="Basic and acidic residues" evidence="1">
    <location>
        <begin position="446"/>
        <end position="466"/>
    </location>
</feature>
<feature type="transmembrane region" description="Helical" evidence="2">
    <location>
        <begin position="796"/>
        <end position="819"/>
    </location>
</feature>
<feature type="transmembrane region" description="Helical" evidence="2">
    <location>
        <begin position="930"/>
        <end position="953"/>
    </location>
</feature>